<dbReference type="Proteomes" id="UP000244309">
    <property type="component" value="Unassembled WGS sequence"/>
</dbReference>
<evidence type="ECO:0000256" key="5">
    <source>
        <dbReference type="ARBA" id="ARBA00022618"/>
    </source>
</evidence>
<dbReference type="GO" id="GO:0042393">
    <property type="term" value="F:histone binding"/>
    <property type="evidence" value="ECO:0007669"/>
    <property type="project" value="TreeGrafter"/>
</dbReference>
<dbReference type="GO" id="GO:0051301">
    <property type="term" value="P:cell division"/>
    <property type="evidence" value="ECO:0007669"/>
    <property type="project" value="UniProtKB-KW"/>
</dbReference>
<dbReference type="AlphaFoldDB" id="A0A2V1AY98"/>
<dbReference type="PANTHER" id="PTHR14222:SF2">
    <property type="entry name" value="CONDENSIN COMPLEX SUBUNIT 1"/>
    <property type="match status" value="1"/>
</dbReference>
<evidence type="ECO:0000256" key="6">
    <source>
        <dbReference type="ARBA" id="ARBA00022776"/>
    </source>
</evidence>
<dbReference type="VEuPathDB" id="FungiDB:CXQ85_002793"/>
<feature type="domain" description="Condensin complex subunit 1 N-terminal" evidence="14">
    <location>
        <begin position="66"/>
        <end position="216"/>
    </location>
</feature>
<keyword evidence="16" id="KW-1185">Reference proteome</keyword>
<dbReference type="InterPro" id="IPR024324">
    <property type="entry name" value="Condensin_cplx_su1_N"/>
</dbReference>
<evidence type="ECO:0000313" key="15">
    <source>
        <dbReference type="EMBL" id="PVH23067.1"/>
    </source>
</evidence>
<keyword evidence="5 10" id="KW-0132">Cell division</keyword>
<comment type="similarity">
    <text evidence="3 10">Belongs to the CND1 (condensin subunit 1) family.</text>
</comment>
<evidence type="ECO:0000256" key="7">
    <source>
        <dbReference type="ARBA" id="ARBA00023067"/>
    </source>
</evidence>
<dbReference type="GO" id="GO:0005634">
    <property type="term" value="C:nucleus"/>
    <property type="evidence" value="ECO:0007669"/>
    <property type="project" value="UniProtKB-SubCell"/>
</dbReference>
<dbReference type="STRING" id="45357.A0A2V1AY98"/>
<dbReference type="SUPFAM" id="SSF48371">
    <property type="entry name" value="ARM repeat"/>
    <property type="match status" value="1"/>
</dbReference>
<organism evidence="15 16">
    <name type="scientific">Candidozyma haemuli</name>
    <dbReference type="NCBI Taxonomy" id="45357"/>
    <lineage>
        <taxon>Eukaryota</taxon>
        <taxon>Fungi</taxon>
        <taxon>Dikarya</taxon>
        <taxon>Ascomycota</taxon>
        <taxon>Saccharomycotina</taxon>
        <taxon>Pichiomycetes</taxon>
        <taxon>Metschnikowiaceae</taxon>
        <taxon>Candidozyma</taxon>
    </lineage>
</organism>
<sequence length="1175" mass="132582">MEFSLSTLYSGFDVQKDYEVDNSNIDEKLSHATHALANSWEAIHHNNELLEELMEMAHGFQQLDAKHKKQVNYLISSSLANASRQCKIMIEEGDYVDMLDVLKSCLEKYGYLMFVLLNFLSRENFPTSTSARQKQTSVSWKNNCQQVDDSLASVVPCLQLDLSKIFVTTPEKNQLLDLFLRPVFHLMELPERMKVNTIRILMFRIISLAVTRHGSEETVQNSVIQSLTYYPHLPQYMAELLHTLEKAFDHIKLSEDILLEISQLEFNANDTNGPKAVSEFLVRVSELSPRLIMRQMASISQILDNTNQSLRCSVIETCGNIVVDAFKTLYNSNSSSEDERAEISMKSIGKLFSLLKQRTLDQNPFARTKALQAMVKVFNHSPVKDYVVSALETPESKDLDIGPANEWYQEVMDVAITGLYDRSTLVRRNAIKLLSKILIEHPFTSQESFRMSYSRWERKLDDLKAASQHVVPERYFQKFMNQNENSETEDPTSKSSEEDAMDVDNEEARAEGEAGNEGDEGDEGDNAAANDDILASEQALAENDEDFDKVKSLMKLWEYHNCALAFIKKLERGVAITSSLLFSKNRNEVLEAMDFLVCADAYGVENASEGIRKMLHLVWMKGSSDEGKSIASQLVECYKLLFLTTPSDITAQQAAEMKARNLIKITINATVADLASLEKLMCMIYEGKLIDWAMIESLWFIYSKAGSDDTRYSQAQIHGAIIVLGMVSSANPAIVQCGLKSLLEIGLGSVGRSDLVLCKHSCATLLKIVQPSKKRQTQNMFSEDSEAAERLKAILLCYTSQRDWFPVAEQAIDAIFRIITNPIVLCDAVIKSKTKDVFISEKDDESRTASLAQLLFIVGHVAIKTIEHLEKLEAQFKKMKHDLEAEKSNQRKENAAESELEMIGGTSEDDFADVVVYIRETEILFGEKSLLAKFGSLVTEICSNRKAYDNGILQRSAVLCLSKLMCVSSKFCEANLPLFITIMEKSEDPVIRSNCVLGLGDMAVCFNNLVDENTDFLYRRLTDDHLMVQRTCLMTVTFLILAGQVKVKGQLSSMAKCLENPDQGISDMCRLFFTELATKDNAIYNAFIDIFSGLSNDDSLSKEAMKRIIKFLVLYIDKEKHQKQLSEKLLVRLMKSETEKQWNDVAFVLTTIPYKNDSITQALEAGYKMASAREA</sequence>
<evidence type="ECO:0000256" key="10">
    <source>
        <dbReference type="PIRNR" id="PIRNR017127"/>
    </source>
</evidence>
<keyword evidence="7 10" id="KW-0226">DNA condensation</keyword>
<dbReference type="InterPro" id="IPR032682">
    <property type="entry name" value="Cnd1_C"/>
</dbReference>
<evidence type="ECO:0000259" key="13">
    <source>
        <dbReference type="Pfam" id="PF12717"/>
    </source>
</evidence>
<dbReference type="PIRSF" id="PIRSF017127">
    <property type="entry name" value="Condensin_D2"/>
    <property type="match status" value="1"/>
</dbReference>
<dbReference type="GO" id="GO:0000796">
    <property type="term" value="C:condensin complex"/>
    <property type="evidence" value="ECO:0007669"/>
    <property type="project" value="TreeGrafter"/>
</dbReference>
<accession>A0A2V1AY98</accession>
<dbReference type="FunFam" id="1.25.10.10:FF:000272">
    <property type="entry name" value="Condensin complex subunit 1"/>
    <property type="match status" value="1"/>
</dbReference>
<feature type="compositionally biased region" description="Acidic residues" evidence="12">
    <location>
        <begin position="514"/>
        <end position="525"/>
    </location>
</feature>
<dbReference type="GO" id="GO:0010032">
    <property type="term" value="P:meiotic chromosome condensation"/>
    <property type="evidence" value="ECO:0007669"/>
    <property type="project" value="TreeGrafter"/>
</dbReference>
<evidence type="ECO:0000256" key="8">
    <source>
        <dbReference type="ARBA" id="ARBA00023242"/>
    </source>
</evidence>
<dbReference type="PANTHER" id="PTHR14222">
    <property type="entry name" value="CONDENSIN"/>
    <property type="match status" value="1"/>
</dbReference>
<comment type="subcellular location">
    <subcellularLocation>
        <location evidence="2">Chromosome</location>
    </subcellularLocation>
    <subcellularLocation>
        <location evidence="1">Nucleus</location>
    </subcellularLocation>
</comment>
<dbReference type="OrthoDB" id="436262at2759"/>
<keyword evidence="6 10" id="KW-0498">Mitosis</keyword>
<keyword evidence="8" id="KW-0539">Nucleus</keyword>
<dbReference type="Pfam" id="PF12717">
    <property type="entry name" value="Cnd1"/>
    <property type="match status" value="1"/>
</dbReference>
<name>A0A2V1AY98_9ASCO</name>
<dbReference type="InterPro" id="IPR026971">
    <property type="entry name" value="CND1/NCAPD3"/>
</dbReference>
<keyword evidence="9 10" id="KW-0131">Cell cycle</keyword>
<comment type="function">
    <text evidence="10">Regulatory subunit of the condensin complex, a complex required for conversion of interphase chromatin into mitotic-like condense chromosomes. The condensin complex probably introduces positive supercoils into relaxed DNA in the presence of type I topoisomerases and converts nicked DNA into positive knotted forms in the presence of type II topoisomerases.</text>
</comment>
<dbReference type="GO" id="GO:0000779">
    <property type="term" value="C:condensed chromosome, centromeric region"/>
    <property type="evidence" value="ECO:0007669"/>
    <property type="project" value="TreeGrafter"/>
</dbReference>
<evidence type="ECO:0000256" key="12">
    <source>
        <dbReference type="SAM" id="MobiDB-lite"/>
    </source>
</evidence>
<evidence type="ECO:0000256" key="4">
    <source>
        <dbReference type="ARBA" id="ARBA00022454"/>
    </source>
</evidence>
<dbReference type="EMBL" id="PKFO01000010">
    <property type="protein sequence ID" value="PVH23067.1"/>
    <property type="molecule type" value="Genomic_DNA"/>
</dbReference>
<evidence type="ECO:0000313" key="16">
    <source>
        <dbReference type="Proteomes" id="UP000244309"/>
    </source>
</evidence>
<reference evidence="15 16" key="1">
    <citation type="submission" date="2017-12" db="EMBL/GenBank/DDBJ databases">
        <title>Genome Sequence of a Multidrug-Resistant Candida haemulonii Isolate from a Patient with Chronic Leg Ulcers in Israel.</title>
        <authorList>
            <person name="Chow N.A."/>
            <person name="Gade L."/>
            <person name="Batra D."/>
            <person name="Rowe L.A."/>
            <person name="Ben-Ami R."/>
            <person name="Loparev V.N."/>
            <person name="Litvintseva A.P."/>
        </authorList>
    </citation>
    <scope>NUCLEOTIDE SEQUENCE [LARGE SCALE GENOMIC DNA]</scope>
    <source>
        <strain evidence="15 16">B11899</strain>
    </source>
</reference>
<dbReference type="Pfam" id="PF12922">
    <property type="entry name" value="Cnd1_N"/>
    <property type="match status" value="1"/>
</dbReference>
<evidence type="ECO:0000256" key="2">
    <source>
        <dbReference type="ARBA" id="ARBA00004286"/>
    </source>
</evidence>
<dbReference type="RefSeq" id="XP_025344007.1">
    <property type="nucleotide sequence ID" value="XM_025486457.1"/>
</dbReference>
<gene>
    <name evidence="15" type="ORF">CXQ85_002793</name>
</gene>
<dbReference type="InterPro" id="IPR016024">
    <property type="entry name" value="ARM-type_fold"/>
</dbReference>
<protein>
    <recommendedName>
        <fullName evidence="10">Condensin complex subunit 1</fullName>
    </recommendedName>
</protein>
<keyword evidence="11" id="KW-0175">Coiled coil</keyword>
<evidence type="ECO:0000256" key="1">
    <source>
        <dbReference type="ARBA" id="ARBA00004123"/>
    </source>
</evidence>
<dbReference type="InterPro" id="IPR007673">
    <property type="entry name" value="Condensin_cplx_su1"/>
</dbReference>
<comment type="caution">
    <text evidence="15">The sequence shown here is derived from an EMBL/GenBank/DDBJ whole genome shotgun (WGS) entry which is preliminary data.</text>
</comment>
<dbReference type="GeneID" id="37008124"/>
<feature type="domain" description="Condensin complex subunit 1 C-terminal" evidence="13">
    <location>
        <begin position="990"/>
        <end position="1149"/>
    </location>
</feature>
<keyword evidence="4" id="KW-0158">Chromosome</keyword>
<feature type="coiled-coil region" evidence="11">
    <location>
        <begin position="866"/>
        <end position="900"/>
    </location>
</feature>
<evidence type="ECO:0000256" key="9">
    <source>
        <dbReference type="ARBA" id="ARBA00023306"/>
    </source>
</evidence>
<dbReference type="GO" id="GO:0007076">
    <property type="term" value="P:mitotic chromosome condensation"/>
    <property type="evidence" value="ECO:0007669"/>
    <property type="project" value="InterPro"/>
</dbReference>
<feature type="region of interest" description="Disordered" evidence="12">
    <location>
        <begin position="476"/>
        <end position="528"/>
    </location>
</feature>
<dbReference type="Gene3D" id="1.25.10.10">
    <property type="entry name" value="Leucine-rich Repeat Variant"/>
    <property type="match status" value="1"/>
</dbReference>
<evidence type="ECO:0000256" key="11">
    <source>
        <dbReference type="SAM" id="Coils"/>
    </source>
</evidence>
<proteinExistence type="inferred from homology"/>
<dbReference type="InterPro" id="IPR011989">
    <property type="entry name" value="ARM-like"/>
</dbReference>
<evidence type="ECO:0000256" key="3">
    <source>
        <dbReference type="ARBA" id="ARBA00009606"/>
    </source>
</evidence>
<evidence type="ECO:0000259" key="14">
    <source>
        <dbReference type="Pfam" id="PF12922"/>
    </source>
</evidence>